<evidence type="ECO:0000313" key="1">
    <source>
        <dbReference type="EMBL" id="MDP9763838.1"/>
    </source>
</evidence>
<name>A0ABT9MB75_9DEIO</name>
<reference evidence="1 2" key="1">
    <citation type="submission" date="2023-07" db="EMBL/GenBank/DDBJ databases">
        <title>Genomic Encyclopedia of Type Strains, Phase IV (KMG-IV): sequencing the most valuable type-strain genomes for metagenomic binning, comparative biology and taxonomic classification.</title>
        <authorList>
            <person name="Goeker M."/>
        </authorList>
    </citation>
    <scope>NUCLEOTIDE SEQUENCE [LARGE SCALE GENOMIC DNA]</scope>
    <source>
        <strain evidence="1 2">NIO-1023</strain>
    </source>
</reference>
<protein>
    <submittedName>
        <fullName evidence="1">Uncharacterized protein</fullName>
    </submittedName>
</protein>
<proteinExistence type="predicted"/>
<accession>A0ABT9MB75</accession>
<dbReference type="RefSeq" id="WP_307464974.1">
    <property type="nucleotide sequence ID" value="NZ_JAURUR010000002.1"/>
</dbReference>
<evidence type="ECO:0000313" key="2">
    <source>
        <dbReference type="Proteomes" id="UP001232163"/>
    </source>
</evidence>
<dbReference type="EMBL" id="JAURUR010000002">
    <property type="protein sequence ID" value="MDP9763838.1"/>
    <property type="molecule type" value="Genomic_DNA"/>
</dbReference>
<organism evidence="1 2">
    <name type="scientific">Deinococcus enclensis</name>
    <dbReference type="NCBI Taxonomy" id="1049582"/>
    <lineage>
        <taxon>Bacteria</taxon>
        <taxon>Thermotogati</taxon>
        <taxon>Deinococcota</taxon>
        <taxon>Deinococci</taxon>
        <taxon>Deinococcales</taxon>
        <taxon>Deinococcaceae</taxon>
        <taxon>Deinococcus</taxon>
    </lineage>
</organism>
<gene>
    <name evidence="1" type="ORF">QO006_001255</name>
</gene>
<keyword evidence="2" id="KW-1185">Reference proteome</keyword>
<dbReference type="Proteomes" id="UP001232163">
    <property type="component" value="Unassembled WGS sequence"/>
</dbReference>
<sequence>MSSSGMGGGYGSPALMVAGLYLDELAWQQAVWTYAQGRAAYRETYDLSSRT</sequence>
<comment type="caution">
    <text evidence="1">The sequence shown here is derived from an EMBL/GenBank/DDBJ whole genome shotgun (WGS) entry which is preliminary data.</text>
</comment>